<keyword evidence="7" id="KW-1185">Reference proteome</keyword>
<dbReference type="Gene3D" id="3.30.200.20">
    <property type="entry name" value="Phosphorylase Kinase, domain 1"/>
    <property type="match status" value="1"/>
</dbReference>
<keyword evidence="3 6" id="KW-0418">Kinase</keyword>
<accession>A0A517SG01</accession>
<dbReference type="PANTHER" id="PTHR43289:SF6">
    <property type="entry name" value="SERINE_THREONINE-PROTEIN KINASE NEKL-3"/>
    <property type="match status" value="1"/>
</dbReference>
<keyword evidence="2" id="KW-0547">Nucleotide-binding</keyword>
<evidence type="ECO:0000259" key="5">
    <source>
        <dbReference type="PROSITE" id="PS50011"/>
    </source>
</evidence>
<dbReference type="EC" id="2.7.11.1" evidence="6"/>
<dbReference type="PROSITE" id="PS50011">
    <property type="entry name" value="PROTEIN_KINASE_DOM"/>
    <property type="match status" value="1"/>
</dbReference>
<keyword evidence="1 6" id="KW-0808">Transferase</keyword>
<dbReference type="EMBL" id="CP036271">
    <property type="protein sequence ID" value="QDT55058.1"/>
    <property type="molecule type" value="Genomic_DNA"/>
</dbReference>
<evidence type="ECO:0000256" key="2">
    <source>
        <dbReference type="ARBA" id="ARBA00022741"/>
    </source>
</evidence>
<dbReference type="RefSeq" id="WP_145030855.1">
    <property type="nucleotide sequence ID" value="NZ_CP036271.1"/>
</dbReference>
<dbReference type="Gene3D" id="3.30.1460.10">
    <property type="match status" value="1"/>
</dbReference>
<reference evidence="6 7" key="1">
    <citation type="submission" date="2019-02" db="EMBL/GenBank/DDBJ databases">
        <title>Deep-cultivation of Planctomycetes and their phenomic and genomic characterization uncovers novel biology.</title>
        <authorList>
            <person name="Wiegand S."/>
            <person name="Jogler M."/>
            <person name="Boedeker C."/>
            <person name="Pinto D."/>
            <person name="Vollmers J."/>
            <person name="Rivas-Marin E."/>
            <person name="Kohn T."/>
            <person name="Peeters S.H."/>
            <person name="Heuer A."/>
            <person name="Rast P."/>
            <person name="Oberbeckmann S."/>
            <person name="Bunk B."/>
            <person name="Jeske O."/>
            <person name="Meyerdierks A."/>
            <person name="Storesund J.E."/>
            <person name="Kallscheuer N."/>
            <person name="Luecker S."/>
            <person name="Lage O.M."/>
            <person name="Pohl T."/>
            <person name="Merkel B.J."/>
            <person name="Hornburger P."/>
            <person name="Mueller R.-W."/>
            <person name="Bruemmer F."/>
            <person name="Labrenz M."/>
            <person name="Spormann A.M."/>
            <person name="Op den Camp H."/>
            <person name="Overmann J."/>
            <person name="Amann R."/>
            <person name="Jetten M.S.M."/>
            <person name="Mascher T."/>
            <person name="Medema M.H."/>
            <person name="Devos D.P."/>
            <person name="Kaster A.-K."/>
            <person name="Ovreas L."/>
            <person name="Rohde M."/>
            <person name="Galperin M.Y."/>
            <person name="Jogler C."/>
        </authorList>
    </citation>
    <scope>NUCLEOTIDE SEQUENCE [LARGE SCALE GENOMIC DNA]</scope>
    <source>
        <strain evidence="6 7">Pan44</strain>
    </source>
</reference>
<dbReference type="InterPro" id="IPR000719">
    <property type="entry name" value="Prot_kinase_dom"/>
</dbReference>
<keyword evidence="4" id="KW-0067">ATP-binding</keyword>
<gene>
    <name evidence="6" type="primary">prkC_9</name>
    <name evidence="6" type="ORF">Pan44_30990</name>
</gene>
<organism evidence="6 7">
    <name type="scientific">Caulifigura coniformis</name>
    <dbReference type="NCBI Taxonomy" id="2527983"/>
    <lineage>
        <taxon>Bacteria</taxon>
        <taxon>Pseudomonadati</taxon>
        <taxon>Planctomycetota</taxon>
        <taxon>Planctomycetia</taxon>
        <taxon>Planctomycetales</taxon>
        <taxon>Planctomycetaceae</taxon>
        <taxon>Caulifigura</taxon>
    </lineage>
</organism>
<evidence type="ECO:0000313" key="7">
    <source>
        <dbReference type="Proteomes" id="UP000315700"/>
    </source>
</evidence>
<dbReference type="KEGG" id="ccos:Pan44_30990"/>
<evidence type="ECO:0000256" key="4">
    <source>
        <dbReference type="ARBA" id="ARBA00022840"/>
    </source>
</evidence>
<dbReference type="InterPro" id="IPR011009">
    <property type="entry name" value="Kinase-like_dom_sf"/>
</dbReference>
<dbReference type="InParanoid" id="A0A517SG01"/>
<dbReference type="Pfam" id="PF00069">
    <property type="entry name" value="Pkinase"/>
    <property type="match status" value="1"/>
</dbReference>
<dbReference type="SUPFAM" id="SSF56112">
    <property type="entry name" value="Protein kinase-like (PK-like)"/>
    <property type="match status" value="1"/>
</dbReference>
<dbReference type="PANTHER" id="PTHR43289">
    <property type="entry name" value="MITOGEN-ACTIVATED PROTEIN KINASE KINASE KINASE 20-RELATED"/>
    <property type="match status" value="1"/>
</dbReference>
<proteinExistence type="predicted"/>
<evidence type="ECO:0000256" key="1">
    <source>
        <dbReference type="ARBA" id="ARBA00022679"/>
    </source>
</evidence>
<feature type="domain" description="Protein kinase" evidence="5">
    <location>
        <begin position="78"/>
        <end position="352"/>
    </location>
</feature>
<dbReference type="AlphaFoldDB" id="A0A517SG01"/>
<evidence type="ECO:0000313" key="6">
    <source>
        <dbReference type="EMBL" id="QDT55058.1"/>
    </source>
</evidence>
<evidence type="ECO:0000256" key="3">
    <source>
        <dbReference type="ARBA" id="ARBA00022777"/>
    </source>
</evidence>
<dbReference type="GO" id="GO:0005524">
    <property type="term" value="F:ATP binding"/>
    <property type="evidence" value="ECO:0007669"/>
    <property type="project" value="UniProtKB-KW"/>
</dbReference>
<dbReference type="GO" id="GO:0004674">
    <property type="term" value="F:protein serine/threonine kinase activity"/>
    <property type="evidence" value="ECO:0007669"/>
    <property type="project" value="UniProtKB-EC"/>
</dbReference>
<name>A0A517SG01_9PLAN</name>
<dbReference type="Proteomes" id="UP000315700">
    <property type="component" value="Chromosome"/>
</dbReference>
<dbReference type="CDD" id="cd14014">
    <property type="entry name" value="STKc_PknB_like"/>
    <property type="match status" value="1"/>
</dbReference>
<dbReference type="InterPro" id="IPR008271">
    <property type="entry name" value="Ser/Thr_kinase_AS"/>
</dbReference>
<dbReference type="SUPFAM" id="SSF69635">
    <property type="entry name" value="Type III secretory system chaperone-like"/>
    <property type="match status" value="1"/>
</dbReference>
<dbReference type="OrthoDB" id="6111975at2"/>
<protein>
    <submittedName>
        <fullName evidence="6">Serine/threonine-protein kinase PrkC</fullName>
        <ecNumber evidence="6">2.7.11.1</ecNumber>
    </submittedName>
</protein>
<dbReference type="PROSITE" id="PS00108">
    <property type="entry name" value="PROTEIN_KINASE_ST"/>
    <property type="match status" value="1"/>
</dbReference>
<sequence length="474" mass="52988">MNENLHDFFCAGCNERFLRRVDDPYCPRCGMLAATEQLLDPSQPTLLWRSSGDWAAERDREERAEDLHQLVGTRVHIYDCDQFLGRGGMGWVFLARHGVLHRPCALKILSPHLAERDPEYVERFRHEGRATAALNHPNIVTAHAIGEFEDLQFLEMEFVAGRSLQHMLNEHPLSPQRATSMAVGIAAGLSEAHRAGLIHRDLKPDNVLITHRGTPKISDFGLAKRISGGPGESAYTLAGTPHFMAPELFHGEPASRSSDVYALGVVYFQMLTGRLPFARDSMNELMDAVVHEKVPDVRRLRPEVPLEMAECLNLMLDKSPENRPADGNGALLLLEAVQGHLRDLDTLLHDALDREPGVTWKRRNGHYEVRVLLDDGRGQVVTLQNDTDTLDGEIVIFSVCCPSRADYYEQALRLNSTIGHGALSIRDIDGVPHFVMVNTYPRATIDPEEIRRTVRDVAAHADAVEHLLTGADRN</sequence>
<dbReference type="SMART" id="SM00220">
    <property type="entry name" value="S_TKc"/>
    <property type="match status" value="1"/>
</dbReference>
<dbReference type="Gene3D" id="1.10.510.10">
    <property type="entry name" value="Transferase(Phosphotransferase) domain 1"/>
    <property type="match status" value="1"/>
</dbReference>